<gene>
    <name evidence="4" type="ORF">MONBRDRAFT_33077</name>
</gene>
<name>A9V3E0_MONBE</name>
<dbReference type="EMBL" id="CH991556">
    <property type="protein sequence ID" value="EDQ88043.1"/>
    <property type="molecule type" value="Genomic_DNA"/>
</dbReference>
<feature type="chain" id="PRO_5002745052" description="DNA/RNA-binding domain-containing protein" evidence="2">
    <location>
        <begin position="22"/>
        <end position="508"/>
    </location>
</feature>
<dbReference type="GO" id="GO:0005697">
    <property type="term" value="C:telomerase holoenzyme complex"/>
    <property type="evidence" value="ECO:0000318"/>
    <property type="project" value="GO_Central"/>
</dbReference>
<dbReference type="InParanoid" id="A9V3E0"/>
<dbReference type="eggNOG" id="KOG2162">
    <property type="taxonomic scope" value="Eukaryota"/>
</dbReference>
<proteinExistence type="predicted"/>
<dbReference type="InterPro" id="IPR018834">
    <property type="entry name" value="DNA/RNA-bd_Est1-type"/>
</dbReference>
<evidence type="ECO:0000313" key="5">
    <source>
        <dbReference type="Proteomes" id="UP000001357"/>
    </source>
</evidence>
<dbReference type="Proteomes" id="UP000001357">
    <property type="component" value="Unassembled WGS sequence"/>
</dbReference>
<feature type="region of interest" description="Disordered" evidence="1">
    <location>
        <begin position="469"/>
        <end position="508"/>
    </location>
</feature>
<feature type="signal peptide" evidence="2">
    <location>
        <begin position="1"/>
        <end position="21"/>
    </location>
</feature>
<evidence type="ECO:0000313" key="4">
    <source>
        <dbReference type="EMBL" id="EDQ88043.1"/>
    </source>
</evidence>
<dbReference type="GO" id="GO:0042162">
    <property type="term" value="F:telomeric DNA binding"/>
    <property type="evidence" value="ECO:0000318"/>
    <property type="project" value="GO_Central"/>
</dbReference>
<dbReference type="Gene3D" id="1.25.40.10">
    <property type="entry name" value="Tetratricopeptide repeat domain"/>
    <property type="match status" value="1"/>
</dbReference>
<evidence type="ECO:0000256" key="2">
    <source>
        <dbReference type="SAM" id="SignalP"/>
    </source>
</evidence>
<dbReference type="PANTHER" id="PTHR15696">
    <property type="entry name" value="SMG-7 SUPPRESSOR WITH MORPHOLOGICAL EFFECT ON GENITALIA PROTEIN 7"/>
    <property type="match status" value="1"/>
</dbReference>
<sequence length="508" mass="56369">MRGPVMVLGALLGGLVGLKLAEDYRVSALAGHSVADTFRHLSATIIMQSPALALKNDLHTQLWRLGIYRVLQPYRSRLETLRVSKAGRARQDSLASTHFSDSDLYQRLLDVATGVLIRIVRHLRVTFIDGTAQLLATGLDPSVPTPDEKHAARLIAFQLLIHLGDTARYHEALGHAPATTSICSYYFEAIRLQPSNGHPFNQLAVVFIGRNDRTTAVFCYMRSMLTAEPFSTVRENFHRLANNIQNQVTGCLDEQGEWATRPHKLMTALAVLMAALHHHLDREQGAVHQLQQAVLDPVPWFTLLQRPVIGADWLREAQAAESPHVLQGLKLLLDWLCCHANEMYALAPQHRCFEALTAFAAAFERSLATQDLTYGPSMQHQAGILDSSMYLPEDEALRGFLPLVDTFVADHEETWPQHLASRERLRVIGSRLAWLSQNLVVPDHDGKARLFVFAAREVAPANTFTVAASTQPETVSHGMDLDEPEPAAGAYEDGPPTNPDGRLPLWSL</sequence>
<dbReference type="RefSeq" id="XP_001747119.1">
    <property type="nucleotide sequence ID" value="XM_001747067.1"/>
</dbReference>
<keyword evidence="2" id="KW-0732">Signal</keyword>
<dbReference type="InterPro" id="IPR011990">
    <property type="entry name" value="TPR-like_helical_dom_sf"/>
</dbReference>
<dbReference type="SUPFAM" id="SSF48452">
    <property type="entry name" value="TPR-like"/>
    <property type="match status" value="1"/>
</dbReference>
<dbReference type="GO" id="GO:0000184">
    <property type="term" value="P:nuclear-transcribed mRNA catabolic process, nonsense-mediated decay"/>
    <property type="evidence" value="ECO:0000318"/>
    <property type="project" value="GO_Central"/>
</dbReference>
<dbReference type="Pfam" id="PF10373">
    <property type="entry name" value="EST1_DNA_bind"/>
    <property type="match status" value="2"/>
</dbReference>
<dbReference type="KEGG" id="mbr:MONBRDRAFT_33077"/>
<accession>A9V3E0</accession>
<dbReference type="GeneID" id="5892410"/>
<dbReference type="STRING" id="81824.A9V3E0"/>
<feature type="domain" description="DNA/RNA-binding" evidence="3">
    <location>
        <begin position="316"/>
        <end position="406"/>
    </location>
</feature>
<reference evidence="4 5" key="1">
    <citation type="journal article" date="2008" name="Nature">
        <title>The genome of the choanoflagellate Monosiga brevicollis and the origin of metazoans.</title>
        <authorList>
            <consortium name="JGI Sequencing"/>
            <person name="King N."/>
            <person name="Westbrook M.J."/>
            <person name="Young S.L."/>
            <person name="Kuo A."/>
            <person name="Abedin M."/>
            <person name="Chapman J."/>
            <person name="Fairclough S."/>
            <person name="Hellsten U."/>
            <person name="Isogai Y."/>
            <person name="Letunic I."/>
            <person name="Marr M."/>
            <person name="Pincus D."/>
            <person name="Putnam N."/>
            <person name="Rokas A."/>
            <person name="Wright K.J."/>
            <person name="Zuzow R."/>
            <person name="Dirks W."/>
            <person name="Good M."/>
            <person name="Goodstein D."/>
            <person name="Lemons D."/>
            <person name="Li W."/>
            <person name="Lyons J.B."/>
            <person name="Morris A."/>
            <person name="Nichols S."/>
            <person name="Richter D.J."/>
            <person name="Salamov A."/>
            <person name="Bork P."/>
            <person name="Lim W.A."/>
            <person name="Manning G."/>
            <person name="Miller W.T."/>
            <person name="McGinnis W."/>
            <person name="Shapiro H."/>
            <person name="Tjian R."/>
            <person name="Grigoriev I.V."/>
            <person name="Rokhsar D."/>
        </authorList>
    </citation>
    <scope>NUCLEOTIDE SEQUENCE [LARGE SCALE GENOMIC DNA]</scope>
    <source>
        <strain evidence="5">MX1 / ATCC 50154</strain>
    </source>
</reference>
<protein>
    <recommendedName>
        <fullName evidence="3">DNA/RNA-binding domain-containing protein</fullName>
    </recommendedName>
</protein>
<keyword evidence="5" id="KW-1185">Reference proteome</keyword>
<evidence type="ECO:0000259" key="3">
    <source>
        <dbReference type="Pfam" id="PF10373"/>
    </source>
</evidence>
<evidence type="ECO:0000256" key="1">
    <source>
        <dbReference type="SAM" id="MobiDB-lite"/>
    </source>
</evidence>
<dbReference type="GO" id="GO:0070034">
    <property type="term" value="F:telomerase RNA binding"/>
    <property type="evidence" value="ECO:0000318"/>
    <property type="project" value="GO_Central"/>
</dbReference>
<dbReference type="InterPro" id="IPR045153">
    <property type="entry name" value="Est1/Ebs1-like"/>
</dbReference>
<dbReference type="PANTHER" id="PTHR15696:SF0">
    <property type="entry name" value="TELOMERASE-BINDING PROTEIN EST1A"/>
    <property type="match status" value="1"/>
</dbReference>
<dbReference type="AlphaFoldDB" id="A9V3E0"/>
<feature type="domain" description="DNA/RNA-binding" evidence="3">
    <location>
        <begin position="184"/>
        <end position="279"/>
    </location>
</feature>
<organism evidence="4 5">
    <name type="scientific">Monosiga brevicollis</name>
    <name type="common">Choanoflagellate</name>
    <dbReference type="NCBI Taxonomy" id="81824"/>
    <lineage>
        <taxon>Eukaryota</taxon>
        <taxon>Choanoflagellata</taxon>
        <taxon>Craspedida</taxon>
        <taxon>Salpingoecidae</taxon>
        <taxon>Monosiga</taxon>
    </lineage>
</organism>